<accession>A0ABP7WDW4</accession>
<sequence>MNKKEHVLKLIFQDWDLCEEYFQYKGIFPKQTSDIPSEEPLNARERIAKSYSKIYRIK</sequence>
<gene>
    <name evidence="1" type="ORF">GCM10022392_04920</name>
</gene>
<reference evidence="2" key="1">
    <citation type="journal article" date="2019" name="Int. J. Syst. Evol. Microbiol.">
        <title>The Global Catalogue of Microorganisms (GCM) 10K type strain sequencing project: providing services to taxonomists for standard genome sequencing and annotation.</title>
        <authorList>
            <consortium name="The Broad Institute Genomics Platform"/>
            <consortium name="The Broad Institute Genome Sequencing Center for Infectious Disease"/>
            <person name="Wu L."/>
            <person name="Ma J."/>
        </authorList>
    </citation>
    <scope>NUCLEOTIDE SEQUENCE [LARGE SCALE GENOMIC DNA]</scope>
    <source>
        <strain evidence="2">JCM 17085</strain>
    </source>
</reference>
<proteinExistence type="predicted"/>
<keyword evidence="2" id="KW-1185">Reference proteome</keyword>
<name>A0ABP7WDW4_9SPHI</name>
<protein>
    <submittedName>
        <fullName evidence="1">Uncharacterized protein</fullName>
    </submittedName>
</protein>
<evidence type="ECO:0000313" key="1">
    <source>
        <dbReference type="EMBL" id="GAA4086961.1"/>
    </source>
</evidence>
<comment type="caution">
    <text evidence="1">The sequence shown here is derived from an EMBL/GenBank/DDBJ whole genome shotgun (WGS) entry which is preliminary data.</text>
</comment>
<dbReference type="EMBL" id="BAABCV010000002">
    <property type="protein sequence ID" value="GAA4086961.1"/>
    <property type="molecule type" value="Genomic_DNA"/>
</dbReference>
<evidence type="ECO:0000313" key="2">
    <source>
        <dbReference type="Proteomes" id="UP001500841"/>
    </source>
</evidence>
<organism evidence="1 2">
    <name type="scientific">Mucilaginibacter panaciglaebae</name>
    <dbReference type="NCBI Taxonomy" id="502331"/>
    <lineage>
        <taxon>Bacteria</taxon>
        <taxon>Pseudomonadati</taxon>
        <taxon>Bacteroidota</taxon>
        <taxon>Sphingobacteriia</taxon>
        <taxon>Sphingobacteriales</taxon>
        <taxon>Sphingobacteriaceae</taxon>
        <taxon>Mucilaginibacter</taxon>
    </lineage>
</organism>
<dbReference type="Proteomes" id="UP001500841">
    <property type="component" value="Unassembled WGS sequence"/>
</dbReference>